<dbReference type="GO" id="GO:0070372">
    <property type="term" value="P:regulation of ERK1 and ERK2 cascade"/>
    <property type="evidence" value="ECO:0007669"/>
    <property type="project" value="TreeGrafter"/>
</dbReference>
<dbReference type="EMBL" id="QUQM01000002">
    <property type="protein sequence ID" value="KAA8651810.1"/>
    <property type="molecule type" value="Genomic_DNA"/>
</dbReference>
<feature type="domain" description="Tyrosine-protein phosphatase" evidence="2">
    <location>
        <begin position="97"/>
        <end position="253"/>
    </location>
</feature>
<dbReference type="GO" id="GO:1990444">
    <property type="term" value="F:F-box domain binding"/>
    <property type="evidence" value="ECO:0007669"/>
    <property type="project" value="TreeGrafter"/>
</dbReference>
<dbReference type="GO" id="GO:0005737">
    <property type="term" value="C:cytoplasm"/>
    <property type="evidence" value="ECO:0007669"/>
    <property type="project" value="TreeGrafter"/>
</dbReference>
<protein>
    <recommendedName>
        <fullName evidence="2">Tyrosine-protein phosphatase domain-containing protein</fullName>
    </recommendedName>
</protein>
<dbReference type="Proteomes" id="UP000324241">
    <property type="component" value="Unassembled WGS sequence"/>
</dbReference>
<organism evidence="3 4">
    <name type="scientific">Aspergillus tanneri</name>
    <dbReference type="NCBI Taxonomy" id="1220188"/>
    <lineage>
        <taxon>Eukaryota</taxon>
        <taxon>Fungi</taxon>
        <taxon>Dikarya</taxon>
        <taxon>Ascomycota</taxon>
        <taxon>Pezizomycotina</taxon>
        <taxon>Eurotiomycetes</taxon>
        <taxon>Eurotiomycetidae</taxon>
        <taxon>Eurotiales</taxon>
        <taxon>Aspergillaceae</taxon>
        <taxon>Aspergillus</taxon>
        <taxon>Aspergillus subgen. Circumdati</taxon>
    </lineage>
</organism>
<dbReference type="InterPro" id="IPR020422">
    <property type="entry name" value="TYR_PHOSPHATASE_DUAL_dom"/>
</dbReference>
<accession>A0A5M9N2C8</accession>
<sequence>MAVPYQCTEAPMSQQPDSQYVRTHQYAAGAGRILQPNLYSMRVGDDEIITESEAVSPASHCFPEGEFVPPGFFERVHSDMFRLPACQIDWKYSMRREAQMILPFLYLGPWGCLKDRDWLAREGFTLLLAIRDKRLAHARLISGEKMAAEMGIEADAVDTLDNQELIATLPRAIRLINDHISTPANAQHMNSSRRKILLFCETGNGHSALVIIAYLMVMFNLGFPDALQVAHMQRFCIDMDESSKQMLASFESIIEAKRDVEHAKRISSINSKLAIPTKVNKKRDFEGQHDMTNTMDMDIDEGPFLGRRGVAPFQDRSK</sequence>
<dbReference type="GO" id="GO:0062026">
    <property type="term" value="P:negative regulation of SCF-dependent proteasomal ubiquitin-dependent catabolic process"/>
    <property type="evidence" value="ECO:0007669"/>
    <property type="project" value="TreeGrafter"/>
</dbReference>
<dbReference type="AlphaFoldDB" id="A0A5M9N2C8"/>
<gene>
    <name evidence="3" type="ORF">ATNIH1004_000706</name>
</gene>
<comment type="caution">
    <text evidence="3">The sequence shown here is derived from an EMBL/GenBank/DDBJ whole genome shotgun (WGS) entry which is preliminary data.</text>
</comment>
<dbReference type="OrthoDB" id="10252009at2759"/>
<dbReference type="SUPFAM" id="SSF52799">
    <property type="entry name" value="(Phosphotyrosine protein) phosphatases II"/>
    <property type="match status" value="1"/>
</dbReference>
<dbReference type="InterPro" id="IPR000340">
    <property type="entry name" value="Dual-sp_phosphatase_cat-dom"/>
</dbReference>
<dbReference type="Gene3D" id="3.90.190.10">
    <property type="entry name" value="Protein tyrosine phosphatase superfamily"/>
    <property type="match status" value="1"/>
</dbReference>
<reference evidence="3 4" key="1">
    <citation type="submission" date="2019-08" db="EMBL/GenBank/DDBJ databases">
        <title>The genome sequence of a newly discovered highly antifungal drug resistant Aspergillus species, Aspergillus tanneri NIH 1004.</title>
        <authorList>
            <person name="Mounaud S."/>
            <person name="Singh I."/>
            <person name="Joardar V."/>
            <person name="Pakala S."/>
            <person name="Pakala S."/>
            <person name="Venepally P."/>
            <person name="Chung J.K."/>
            <person name="Losada L."/>
            <person name="Nierman W.C."/>
        </authorList>
    </citation>
    <scope>NUCLEOTIDE SEQUENCE [LARGE SCALE GENOMIC DNA]</scope>
    <source>
        <strain evidence="3 4">NIH1004</strain>
    </source>
</reference>
<dbReference type="VEuPathDB" id="FungiDB:EYZ11_006702"/>
<dbReference type="InterPro" id="IPR029021">
    <property type="entry name" value="Prot-tyrosine_phosphatase-like"/>
</dbReference>
<dbReference type="GeneID" id="54323408"/>
<dbReference type="InterPro" id="IPR052449">
    <property type="entry name" value="STYX-Interacting_Phosphatase"/>
</dbReference>
<dbReference type="Pfam" id="PF00782">
    <property type="entry name" value="DSPc"/>
    <property type="match status" value="1"/>
</dbReference>
<dbReference type="SMART" id="SM00195">
    <property type="entry name" value="DSPc"/>
    <property type="match status" value="1"/>
</dbReference>
<name>A0A5M9N2C8_9EURO</name>
<comment type="similarity">
    <text evidence="1">Belongs to the protein-tyrosine phosphatase family. Non-receptor class subfamily.</text>
</comment>
<evidence type="ECO:0000259" key="2">
    <source>
        <dbReference type="SMART" id="SM00195"/>
    </source>
</evidence>
<dbReference type="CDD" id="cd14498">
    <property type="entry name" value="DSP"/>
    <property type="match status" value="1"/>
</dbReference>
<dbReference type="GO" id="GO:0005654">
    <property type="term" value="C:nucleoplasm"/>
    <property type="evidence" value="ECO:0007669"/>
    <property type="project" value="TreeGrafter"/>
</dbReference>
<evidence type="ECO:0000313" key="3">
    <source>
        <dbReference type="EMBL" id="KAA8651810.1"/>
    </source>
</evidence>
<dbReference type="RefSeq" id="XP_033431171.1">
    <property type="nucleotide sequence ID" value="XM_033565414.1"/>
</dbReference>
<evidence type="ECO:0000256" key="1">
    <source>
        <dbReference type="ARBA" id="ARBA00009649"/>
    </source>
</evidence>
<dbReference type="GO" id="GO:0140096">
    <property type="term" value="F:catalytic activity, acting on a protein"/>
    <property type="evidence" value="ECO:0007669"/>
    <property type="project" value="UniProtKB-ARBA"/>
</dbReference>
<dbReference type="PANTHER" id="PTHR46588">
    <property type="entry name" value="SERINE/THREONINE/TYROSINE-INTERACTING PROTEIN"/>
    <property type="match status" value="1"/>
</dbReference>
<dbReference type="PANTHER" id="PTHR46588:SF1">
    <property type="entry name" value="SERINE_THREONINE_TYROSINE-INTERACTING PROTEIN"/>
    <property type="match status" value="1"/>
</dbReference>
<evidence type="ECO:0000313" key="4">
    <source>
        <dbReference type="Proteomes" id="UP000324241"/>
    </source>
</evidence>
<proteinExistence type="inferred from homology"/>